<dbReference type="Pfam" id="PF09134">
    <property type="entry name" value="Invasin_D3"/>
    <property type="match status" value="3"/>
</dbReference>
<comment type="caution">
    <text evidence="4">The sequence shown here is derived from an EMBL/GenBank/DDBJ whole genome shotgun (WGS) entry which is preliminary data.</text>
</comment>
<comment type="similarity">
    <text evidence="1">Belongs to the intimin/invasin family.</text>
</comment>
<dbReference type="PANTHER" id="PTHR39576:SF2">
    <property type="entry name" value="ATTACHING AND EFFACING PROTEIN HOMOLOG-RELATED"/>
    <property type="match status" value="1"/>
</dbReference>
<feature type="chain" id="PRO_5045695270" evidence="2">
    <location>
        <begin position="33"/>
        <end position="935"/>
    </location>
</feature>
<dbReference type="InterPro" id="IPR051715">
    <property type="entry name" value="Intimin-Invasin_domain"/>
</dbReference>
<dbReference type="PRINTS" id="PR01369">
    <property type="entry name" value="INTIMIN"/>
</dbReference>
<dbReference type="Gene3D" id="2.60.40.10">
    <property type="entry name" value="Immunoglobulins"/>
    <property type="match status" value="4"/>
</dbReference>
<evidence type="ECO:0000313" key="5">
    <source>
        <dbReference type="Proteomes" id="UP001611251"/>
    </source>
</evidence>
<dbReference type="InterPro" id="IPR003535">
    <property type="entry name" value="Intimin/invasin_bac"/>
</dbReference>
<dbReference type="SUPFAM" id="SSF54106">
    <property type="entry name" value="LysM domain"/>
    <property type="match status" value="1"/>
</dbReference>
<dbReference type="InterPro" id="IPR008964">
    <property type="entry name" value="Invasin/intimin_cell_adhesion"/>
</dbReference>
<dbReference type="InterPro" id="IPR015217">
    <property type="entry name" value="Invasin_dom_3"/>
</dbReference>
<accession>A0ABW7Q0H5</accession>
<keyword evidence="5" id="KW-1185">Reference proteome</keyword>
<name>A0ABW7Q0H5_9GAMM</name>
<evidence type="ECO:0000259" key="3">
    <source>
        <dbReference type="PROSITE" id="PS51782"/>
    </source>
</evidence>
<dbReference type="Gene3D" id="3.10.350.10">
    <property type="entry name" value="LysM domain"/>
    <property type="match status" value="1"/>
</dbReference>
<evidence type="ECO:0000256" key="1">
    <source>
        <dbReference type="ARBA" id="ARBA00010116"/>
    </source>
</evidence>
<dbReference type="Pfam" id="PF01476">
    <property type="entry name" value="LysM"/>
    <property type="match status" value="1"/>
</dbReference>
<dbReference type="CDD" id="cd00118">
    <property type="entry name" value="LysM"/>
    <property type="match status" value="1"/>
</dbReference>
<dbReference type="SUPFAM" id="SSF49373">
    <property type="entry name" value="Invasin/intimin cell-adhesion fragments"/>
    <property type="match status" value="3"/>
</dbReference>
<dbReference type="Gene3D" id="2.40.160.160">
    <property type="entry name" value="Inverse autotransporter, beta-domain"/>
    <property type="match status" value="1"/>
</dbReference>
<dbReference type="InterPro" id="IPR024519">
    <property type="entry name" value="IAT_beta"/>
</dbReference>
<dbReference type="InterPro" id="IPR013783">
    <property type="entry name" value="Ig-like_fold"/>
</dbReference>
<protein>
    <submittedName>
        <fullName evidence="4">Inverse autotransporter beta domain-containing protein</fullName>
    </submittedName>
</protein>
<dbReference type="Proteomes" id="UP001611251">
    <property type="component" value="Unassembled WGS sequence"/>
</dbReference>
<dbReference type="InterPro" id="IPR018392">
    <property type="entry name" value="LysM"/>
</dbReference>
<feature type="signal peptide" evidence="2">
    <location>
        <begin position="1"/>
        <end position="32"/>
    </location>
</feature>
<keyword evidence="2" id="KW-0732">Signal</keyword>
<dbReference type="InterPro" id="IPR038177">
    <property type="entry name" value="IAT_beta_sf"/>
</dbReference>
<dbReference type="SMART" id="SM00257">
    <property type="entry name" value="LysM"/>
    <property type="match status" value="1"/>
</dbReference>
<dbReference type="PROSITE" id="PS51782">
    <property type="entry name" value="LYSM"/>
    <property type="match status" value="1"/>
</dbReference>
<organism evidence="4 5">
    <name type="scientific">Pantoea osteomyelitidis</name>
    <dbReference type="NCBI Taxonomy" id="3230026"/>
    <lineage>
        <taxon>Bacteria</taxon>
        <taxon>Pseudomonadati</taxon>
        <taxon>Pseudomonadota</taxon>
        <taxon>Gammaproteobacteria</taxon>
        <taxon>Enterobacterales</taxon>
        <taxon>Erwiniaceae</taxon>
        <taxon>Pantoea</taxon>
    </lineage>
</organism>
<dbReference type="InterPro" id="IPR036779">
    <property type="entry name" value="LysM_dom_sf"/>
</dbReference>
<dbReference type="PANTHER" id="PTHR39576">
    <property type="entry name" value="ATTACHING AND EFFACING PROTEIN HOMOLOG-RELATED-RELATED"/>
    <property type="match status" value="1"/>
</dbReference>
<feature type="domain" description="LysM" evidence="3">
    <location>
        <begin position="49"/>
        <end position="97"/>
    </location>
</feature>
<evidence type="ECO:0000313" key="4">
    <source>
        <dbReference type="EMBL" id="MFH8135066.1"/>
    </source>
</evidence>
<dbReference type="Pfam" id="PF11924">
    <property type="entry name" value="IAT_beta"/>
    <property type="match status" value="1"/>
</dbReference>
<dbReference type="RefSeq" id="WP_397215402.1">
    <property type="nucleotide sequence ID" value="NZ_JBGFSN010000004.1"/>
</dbReference>
<gene>
    <name evidence="4" type="ORF">ABU178_12895</name>
</gene>
<evidence type="ECO:0000256" key="2">
    <source>
        <dbReference type="SAM" id="SignalP"/>
    </source>
</evidence>
<dbReference type="EMBL" id="JBGFSN010000004">
    <property type="protein sequence ID" value="MFH8135066.1"/>
    <property type="molecule type" value="Genomic_DNA"/>
</dbReference>
<sequence length="935" mass="99135">MSVKTHLSRRKRVLHRLTWLNICIQLALPVMAGVAPAVHAAAMNDIRTTTYTLGSGESAASVAKKYNLTVTELKKLNQLRTFAHGFDHLQSGDELDVPAQPLTNDAARSPFAVDREAQSSQTEAHLAQLAAQTGQMLASGNSADAASSMAQGQVTGMAGAAAQDWLKRFGNARVSLGTDHNFNLADSSLELLTPYYDSKENLVYGQWNVHHADKRTQGNVGVGVRHFRDSDMLGANLFADYDFSQSHTRAGVGVEYWRDNLKLAANGYMGLSGWKNSDLLHDYEEKVADGWDVRAEGYLPSYPALGAKLQYEQYYGDKVALFGHDSLQKNASALTAGVTWTPVPLVTVGVDQRTGREGKSETEFNLALNYRFGDRLSDLLDASQVGERRSLAGSRYDMVDRNNNIVLKYRKKQVIKMSMVSQVSGVANAEVPLNVHVNAAHGLREIVWDQSELVNAGGALKGEGSQWSVVIPAAQADGRNSWSISGVAYDNEGNASERVYSQVINTGGNTGNETPDQPQLDQAEITADGSTTLTLTLKDGSGQPLTGQAEHLKLNIAANPSQTRDGEATLPTNDPFQDNGNGVYTTTIHANGSHGEFTLTPTLDGQALPSVELIVDAEEAGEEFMAMASLTPATVAPEATSTLTVTLTDAANNAVTGKASNLSASDENGLAMVGKFTEVEGTPGTYTAQVTAGNTAGTATLNVKLDDEKLTDATLTIQADEMPTAEVSLTDQAIEAQSTTTLTVKLSDSQGAVTGKADELRATATAASKKDKTPTIGDFTESDEAGTYTATVNANSASGAYTLTVTLDDENVGSTSLTVSAPTVVAGPSTATLKASSIEANSGTTELTLELKDADGNALNDQQDALLVSFDGVVISGTKPTATSFTQKILKKGTYTAIITAGSHPAIYKVYVKLNGVKVQLNEDVPLELTVTDSE</sequence>
<proteinExistence type="inferred from homology"/>
<reference evidence="4 5" key="1">
    <citation type="submission" date="2024-08" db="EMBL/GenBank/DDBJ databases">
        <title>Pantoea ronii - a newly identified human opportunistic pathogen.</title>
        <authorList>
            <person name="Keidar-Friedman D."/>
            <person name="Sorek N."/>
            <person name="Leshin-Carmel D."/>
            <person name="Tsur A."/>
            <person name="Amsalem M."/>
            <person name="Tolkach D."/>
            <person name="Brosh-Nissimov T."/>
        </authorList>
    </citation>
    <scope>NUCLEOTIDE SEQUENCE [LARGE SCALE GENOMIC DNA]</scope>
    <source>
        <strain evidence="4 5">AA23256</strain>
    </source>
</reference>